<feature type="transmembrane region" description="Helical" evidence="1">
    <location>
        <begin position="74"/>
        <end position="96"/>
    </location>
</feature>
<organism evidence="2">
    <name type="scientific">viral metagenome</name>
    <dbReference type="NCBI Taxonomy" id="1070528"/>
    <lineage>
        <taxon>unclassified sequences</taxon>
        <taxon>metagenomes</taxon>
        <taxon>organismal metagenomes</taxon>
    </lineage>
</organism>
<name>A0A6C0IHS6_9ZZZZ</name>
<reference evidence="2" key="1">
    <citation type="journal article" date="2020" name="Nature">
        <title>Giant virus diversity and host interactions through global metagenomics.</title>
        <authorList>
            <person name="Schulz F."/>
            <person name="Roux S."/>
            <person name="Paez-Espino D."/>
            <person name="Jungbluth S."/>
            <person name="Walsh D.A."/>
            <person name="Denef V.J."/>
            <person name="McMahon K.D."/>
            <person name="Konstantinidis K.T."/>
            <person name="Eloe-Fadrosh E.A."/>
            <person name="Kyrpides N.C."/>
            <person name="Woyke T."/>
        </authorList>
    </citation>
    <scope>NUCLEOTIDE SEQUENCE</scope>
    <source>
        <strain evidence="2">GVMAG-M-3300023184-89</strain>
    </source>
</reference>
<accession>A0A6C0IHS6</accession>
<evidence type="ECO:0008006" key="3">
    <source>
        <dbReference type="Google" id="ProtNLM"/>
    </source>
</evidence>
<dbReference type="AlphaFoldDB" id="A0A6C0IHS6"/>
<sequence length="125" mass="14234">MMQLFYPSLLITLLFFLSGFEKIFTFSKTTVNFSNKINIPLFLSKLVISSVILLEIVAPIIITSYTFTGLFNLLPLFKTSVISLIVFTVMATIMYHNPFETSKNYHKFINNLSIIGGLLVLYMCT</sequence>
<proteinExistence type="predicted"/>
<feature type="transmembrane region" description="Helical" evidence="1">
    <location>
        <begin position="41"/>
        <end position="62"/>
    </location>
</feature>
<evidence type="ECO:0000256" key="1">
    <source>
        <dbReference type="SAM" id="Phobius"/>
    </source>
</evidence>
<protein>
    <recommendedName>
        <fullName evidence="3">DoxX family protein</fullName>
    </recommendedName>
</protein>
<keyword evidence="1" id="KW-0812">Transmembrane</keyword>
<evidence type="ECO:0000313" key="2">
    <source>
        <dbReference type="EMBL" id="QHT92758.1"/>
    </source>
</evidence>
<feature type="transmembrane region" description="Helical" evidence="1">
    <location>
        <begin position="108"/>
        <end position="124"/>
    </location>
</feature>
<keyword evidence="1" id="KW-1133">Transmembrane helix</keyword>
<keyword evidence="1" id="KW-0472">Membrane</keyword>
<dbReference type="EMBL" id="MN740194">
    <property type="protein sequence ID" value="QHT92758.1"/>
    <property type="molecule type" value="Genomic_DNA"/>
</dbReference>